<dbReference type="SUPFAM" id="SSF52980">
    <property type="entry name" value="Restriction endonuclease-like"/>
    <property type="match status" value="1"/>
</dbReference>
<dbReference type="InterPro" id="IPR011335">
    <property type="entry name" value="Restrct_endonuc-II-like"/>
</dbReference>
<dbReference type="CDD" id="cd06260">
    <property type="entry name" value="DUF820-like"/>
    <property type="match status" value="1"/>
</dbReference>
<dbReference type="EMBL" id="AP014633">
    <property type="protein sequence ID" value="BAP56448.1"/>
    <property type="molecule type" value="Genomic_DNA"/>
</dbReference>
<dbReference type="OrthoDB" id="9799703at2"/>
<dbReference type="AlphaFoldDB" id="A0A090AEM4"/>
<dbReference type="Proteomes" id="UP000031623">
    <property type="component" value="Chromosome"/>
</dbReference>
<dbReference type="PANTHER" id="PTHR35400">
    <property type="entry name" value="SLR1083 PROTEIN"/>
    <property type="match status" value="1"/>
</dbReference>
<reference evidence="2 3" key="1">
    <citation type="journal article" date="2014" name="ISME J.">
        <title>Ecophysiology of Thioploca ingrica as revealed by the complete genome sequence supplemented with proteomic evidence.</title>
        <authorList>
            <person name="Kojima H."/>
            <person name="Ogura Y."/>
            <person name="Yamamoto N."/>
            <person name="Togashi T."/>
            <person name="Mori H."/>
            <person name="Watanabe T."/>
            <person name="Nemoto F."/>
            <person name="Kurokawa K."/>
            <person name="Hayashi T."/>
            <person name="Fukui M."/>
        </authorList>
    </citation>
    <scope>NUCLEOTIDE SEQUENCE [LARGE SCALE GENOMIC DNA]</scope>
</reference>
<dbReference type="HOGENOM" id="CLU_2526467_0_0_6"/>
<organism evidence="2 3">
    <name type="scientific">Thioploca ingrica</name>
    <dbReference type="NCBI Taxonomy" id="40754"/>
    <lineage>
        <taxon>Bacteria</taxon>
        <taxon>Pseudomonadati</taxon>
        <taxon>Pseudomonadota</taxon>
        <taxon>Gammaproteobacteria</taxon>
        <taxon>Thiotrichales</taxon>
        <taxon>Thiotrichaceae</taxon>
        <taxon>Thioploca</taxon>
    </lineage>
</organism>
<evidence type="ECO:0000259" key="1">
    <source>
        <dbReference type="Pfam" id="PF05685"/>
    </source>
</evidence>
<keyword evidence="3" id="KW-1185">Reference proteome</keyword>
<evidence type="ECO:0000313" key="3">
    <source>
        <dbReference type="Proteomes" id="UP000031623"/>
    </source>
</evidence>
<accession>A0A090AEM4</accession>
<dbReference type="InterPro" id="IPR008538">
    <property type="entry name" value="Uma2"/>
</dbReference>
<protein>
    <recommendedName>
        <fullName evidence="1">Putative restriction endonuclease domain-containing protein</fullName>
    </recommendedName>
</protein>
<proteinExistence type="predicted"/>
<dbReference type="Pfam" id="PF05685">
    <property type="entry name" value="Uma2"/>
    <property type="match status" value="1"/>
</dbReference>
<evidence type="ECO:0000313" key="2">
    <source>
        <dbReference type="EMBL" id="BAP56448.1"/>
    </source>
</evidence>
<name>A0A090AEM4_9GAMM</name>
<dbReference type="InterPro" id="IPR012296">
    <property type="entry name" value="Nuclease_put_TT1808"/>
</dbReference>
<dbReference type="Gene3D" id="3.90.1570.10">
    <property type="entry name" value="tt1808, chain A"/>
    <property type="match status" value="1"/>
</dbReference>
<dbReference type="PANTHER" id="PTHR35400:SF3">
    <property type="entry name" value="SLL1072 PROTEIN"/>
    <property type="match status" value="1"/>
</dbReference>
<dbReference type="KEGG" id="tig:THII_2151"/>
<dbReference type="STRING" id="40754.THII_2151"/>
<feature type="domain" description="Putative restriction endonuclease" evidence="1">
    <location>
        <begin position="4"/>
        <end position="76"/>
    </location>
</feature>
<gene>
    <name evidence="2" type="ORF">THII_2151</name>
</gene>
<sequence length="84" mass="9613">MIALLLIEVADSSYRYDQKTKIPLYARHSIAEVWLFDLTHQSVEVYNAPQPSGYSQRQIARAGQQLSPRLLPKVVVNLTELFEP</sequence>